<gene>
    <name evidence="2" type="primary">LOC106466824</name>
</gene>
<reference evidence="2" key="1">
    <citation type="submission" date="2025-08" db="UniProtKB">
        <authorList>
            <consortium name="RefSeq"/>
        </authorList>
    </citation>
    <scope>IDENTIFICATION</scope>
    <source>
        <tissue evidence="2">Muscle</tissue>
    </source>
</reference>
<keyword evidence="1" id="KW-1185">Reference proteome</keyword>
<dbReference type="GeneID" id="106466824"/>
<protein>
    <submittedName>
        <fullName evidence="2">Zinc finger MYM-type protein 1-like</fullName>
    </submittedName>
</protein>
<dbReference type="RefSeq" id="XP_013782579.1">
    <property type="nucleotide sequence ID" value="XM_013927125.1"/>
</dbReference>
<accession>A0ABM1BIB2</accession>
<dbReference type="Proteomes" id="UP000694941">
    <property type="component" value="Unplaced"/>
</dbReference>
<name>A0ABM1BIB2_LIMPO</name>
<evidence type="ECO:0000313" key="2">
    <source>
        <dbReference type="RefSeq" id="XP_013782579.1"/>
    </source>
</evidence>
<sequence length="238" mass="26647">MAKQLLMEIVSEIKQAKYFSISVDSTPDINQLTFIVRYVGSHGRPIKRFINFVEVHSHKAENLANVVKDVITEDLSLDISNLRGQSYDNASNMAGAYSGLQARIKELNELVHFVPCTAHSLNLVGVSSVDSCLDAITFFNFLQNLYTFFSSSTHKWDCLVQAIEKGGLVVKCLSNTRWSARADAVKAVRNHYCEIMNSLLKISKDRTQIMTTRAEAGGLIKQMESFETALMTVIWSTI</sequence>
<dbReference type="PANTHER" id="PTHR45749">
    <property type="match status" value="1"/>
</dbReference>
<proteinExistence type="predicted"/>
<dbReference type="SUPFAM" id="SSF53098">
    <property type="entry name" value="Ribonuclease H-like"/>
    <property type="match status" value="1"/>
</dbReference>
<evidence type="ECO:0000313" key="1">
    <source>
        <dbReference type="Proteomes" id="UP000694941"/>
    </source>
</evidence>
<dbReference type="PANTHER" id="PTHR45749:SF23">
    <property type="entry name" value="ZINC FINGER MYM-TYPE PROTEIN 1-LIKE"/>
    <property type="match status" value="1"/>
</dbReference>
<organism evidence="1 2">
    <name type="scientific">Limulus polyphemus</name>
    <name type="common">Atlantic horseshoe crab</name>
    <dbReference type="NCBI Taxonomy" id="6850"/>
    <lineage>
        <taxon>Eukaryota</taxon>
        <taxon>Metazoa</taxon>
        <taxon>Ecdysozoa</taxon>
        <taxon>Arthropoda</taxon>
        <taxon>Chelicerata</taxon>
        <taxon>Merostomata</taxon>
        <taxon>Xiphosura</taxon>
        <taxon>Limulidae</taxon>
        <taxon>Limulus</taxon>
    </lineage>
</organism>
<dbReference type="InterPro" id="IPR012337">
    <property type="entry name" value="RNaseH-like_sf"/>
</dbReference>